<dbReference type="GO" id="GO:0071004">
    <property type="term" value="C:U2-type prespliceosome"/>
    <property type="evidence" value="ECO:0007669"/>
    <property type="project" value="TreeGrafter"/>
</dbReference>
<gene>
    <name evidence="4" type="ORF">D0Y65_003080</name>
</gene>
<feature type="compositionally biased region" description="Polar residues" evidence="3">
    <location>
        <begin position="121"/>
        <end position="134"/>
    </location>
</feature>
<dbReference type="InterPro" id="IPR051183">
    <property type="entry name" value="U1_U11-U12_snRNP_70-35kDa"/>
</dbReference>
<dbReference type="EMBL" id="QZWG01000002">
    <property type="protein sequence ID" value="RZC23594.1"/>
    <property type="molecule type" value="Genomic_DNA"/>
</dbReference>
<reference evidence="4 5" key="1">
    <citation type="submission" date="2018-09" db="EMBL/GenBank/DDBJ databases">
        <title>A high-quality reference genome of wild soybean provides a powerful tool to mine soybean genomes.</title>
        <authorList>
            <person name="Xie M."/>
            <person name="Chung C.Y.L."/>
            <person name="Li M.-W."/>
            <person name="Wong F.-L."/>
            <person name="Chan T.-F."/>
            <person name="Lam H.-M."/>
        </authorList>
    </citation>
    <scope>NUCLEOTIDE SEQUENCE [LARGE SCALE GENOMIC DNA]</scope>
    <source>
        <strain evidence="5">cv. W05</strain>
        <tissue evidence="4">Hypocotyl of etiolated seedlings</tissue>
    </source>
</reference>
<dbReference type="InterPro" id="IPR035979">
    <property type="entry name" value="RBD_domain_sf"/>
</dbReference>
<dbReference type="GO" id="GO:0030619">
    <property type="term" value="F:U1 snRNA binding"/>
    <property type="evidence" value="ECO:0007669"/>
    <property type="project" value="TreeGrafter"/>
</dbReference>
<accession>A0A445LK91</accession>
<comment type="subcellular location">
    <subcellularLocation>
        <location evidence="1">Nucleus</location>
    </subcellularLocation>
</comment>
<dbReference type="Gene3D" id="3.30.70.330">
    <property type="match status" value="1"/>
</dbReference>
<protein>
    <submittedName>
        <fullName evidence="4">U1 small nuclear ribonucleoprotein 70 kDa</fullName>
    </submittedName>
</protein>
<evidence type="ECO:0000313" key="5">
    <source>
        <dbReference type="Proteomes" id="UP000289340"/>
    </source>
</evidence>
<comment type="caution">
    <text evidence="4">The sequence shown here is derived from an EMBL/GenBank/DDBJ whole genome shotgun (WGS) entry which is preliminary data.</text>
</comment>
<feature type="compositionally biased region" description="Basic and acidic residues" evidence="3">
    <location>
        <begin position="135"/>
        <end position="181"/>
    </location>
</feature>
<dbReference type="GO" id="GO:0003729">
    <property type="term" value="F:mRNA binding"/>
    <property type="evidence" value="ECO:0007669"/>
    <property type="project" value="TreeGrafter"/>
</dbReference>
<evidence type="ECO:0000313" key="4">
    <source>
        <dbReference type="EMBL" id="RZC23594.1"/>
    </source>
</evidence>
<dbReference type="Proteomes" id="UP000289340">
    <property type="component" value="Chromosome 2"/>
</dbReference>
<keyword evidence="2" id="KW-0539">Nucleus</keyword>
<sequence length="237" mass="27392">MHLLSIHFVELRHKKEQEYTNDPHNDPNVSGDPYKTLFIARLSYESTDSRMKREFESYGAIKRVGVLNIPKGFKVLGHGVAIVLAASLASQYTSLVMIGNLLEMRGGGLGTTRVGGEEVNQQHFGREQQQSGLSRSEEPRAQEDHHGDRDREKSRERGKDRHRESEWSCERSSGRARDRDYRGDRHYRDWDRNMDRDRERERDRDVIVVESVIRIGIMTRTANMTVIVKEIGIMKLG</sequence>
<keyword evidence="5" id="KW-1185">Reference proteome</keyword>
<keyword evidence="4" id="KW-0687">Ribonucleoprotein</keyword>
<dbReference type="SUPFAM" id="SSF54928">
    <property type="entry name" value="RNA-binding domain, RBD"/>
    <property type="match status" value="1"/>
</dbReference>
<dbReference type="PANTHER" id="PTHR13952">
    <property type="entry name" value="U1 SMALL NUCLEAR RIBONUCLEOPROTEIN 70 KD"/>
    <property type="match status" value="1"/>
</dbReference>
<dbReference type="GO" id="GO:0071011">
    <property type="term" value="C:precatalytic spliceosome"/>
    <property type="evidence" value="ECO:0007669"/>
    <property type="project" value="TreeGrafter"/>
</dbReference>
<dbReference type="GO" id="GO:0000398">
    <property type="term" value="P:mRNA splicing, via spliceosome"/>
    <property type="evidence" value="ECO:0007669"/>
    <property type="project" value="TreeGrafter"/>
</dbReference>
<evidence type="ECO:0000256" key="1">
    <source>
        <dbReference type="ARBA" id="ARBA00004123"/>
    </source>
</evidence>
<dbReference type="AlphaFoldDB" id="A0A445LK91"/>
<proteinExistence type="predicted"/>
<organism evidence="4 5">
    <name type="scientific">Glycine soja</name>
    <name type="common">Wild soybean</name>
    <dbReference type="NCBI Taxonomy" id="3848"/>
    <lineage>
        <taxon>Eukaryota</taxon>
        <taxon>Viridiplantae</taxon>
        <taxon>Streptophyta</taxon>
        <taxon>Embryophyta</taxon>
        <taxon>Tracheophyta</taxon>
        <taxon>Spermatophyta</taxon>
        <taxon>Magnoliopsida</taxon>
        <taxon>eudicotyledons</taxon>
        <taxon>Gunneridae</taxon>
        <taxon>Pentapetalae</taxon>
        <taxon>rosids</taxon>
        <taxon>fabids</taxon>
        <taxon>Fabales</taxon>
        <taxon>Fabaceae</taxon>
        <taxon>Papilionoideae</taxon>
        <taxon>50 kb inversion clade</taxon>
        <taxon>NPAAA clade</taxon>
        <taxon>indigoferoid/millettioid clade</taxon>
        <taxon>Phaseoleae</taxon>
        <taxon>Glycine</taxon>
        <taxon>Glycine subgen. Soja</taxon>
    </lineage>
</organism>
<dbReference type="InterPro" id="IPR012677">
    <property type="entry name" value="Nucleotide-bd_a/b_plait_sf"/>
</dbReference>
<name>A0A445LK91_GLYSO</name>
<evidence type="ECO:0000256" key="2">
    <source>
        <dbReference type="ARBA" id="ARBA00023242"/>
    </source>
</evidence>
<evidence type="ECO:0000256" key="3">
    <source>
        <dbReference type="SAM" id="MobiDB-lite"/>
    </source>
</evidence>
<dbReference type="GO" id="GO:0005685">
    <property type="term" value="C:U1 snRNP"/>
    <property type="evidence" value="ECO:0007669"/>
    <property type="project" value="TreeGrafter"/>
</dbReference>
<feature type="region of interest" description="Disordered" evidence="3">
    <location>
        <begin position="120"/>
        <end position="181"/>
    </location>
</feature>
<dbReference type="PANTHER" id="PTHR13952:SF5">
    <property type="entry name" value="U1 SMALL NUCLEAR RIBONUCLEOPROTEIN 70 KDA"/>
    <property type="match status" value="1"/>
</dbReference>